<feature type="domain" description="FHA" evidence="1">
    <location>
        <begin position="1"/>
        <end position="35"/>
    </location>
</feature>
<gene>
    <name evidence="2" type="ORF">LY90DRAFT_419187</name>
</gene>
<evidence type="ECO:0000259" key="1">
    <source>
        <dbReference type="PROSITE" id="PS50006"/>
    </source>
</evidence>
<dbReference type="EMBL" id="MCOG01000130">
    <property type="protein sequence ID" value="ORY39747.1"/>
    <property type="molecule type" value="Genomic_DNA"/>
</dbReference>
<dbReference type="PANTHER" id="PTHR15715">
    <property type="entry name" value="CENTROSOMAL PROTEIN OF 170 KDA"/>
    <property type="match status" value="1"/>
</dbReference>
<dbReference type="PANTHER" id="PTHR15715:SF37">
    <property type="entry name" value="LD47843P"/>
    <property type="match status" value="1"/>
</dbReference>
<dbReference type="AlphaFoldDB" id="A0A1Y2BYM6"/>
<dbReference type="Proteomes" id="UP000193920">
    <property type="component" value="Unassembled WGS sequence"/>
</dbReference>
<organism evidence="2 3">
    <name type="scientific">Neocallimastix californiae</name>
    <dbReference type="NCBI Taxonomy" id="1754190"/>
    <lineage>
        <taxon>Eukaryota</taxon>
        <taxon>Fungi</taxon>
        <taxon>Fungi incertae sedis</taxon>
        <taxon>Chytridiomycota</taxon>
        <taxon>Chytridiomycota incertae sedis</taxon>
        <taxon>Neocallimastigomycetes</taxon>
        <taxon>Neocallimastigales</taxon>
        <taxon>Neocallimastigaceae</taxon>
        <taxon>Neocallimastix</taxon>
    </lineage>
</organism>
<reference evidence="2 3" key="1">
    <citation type="submission" date="2016-08" db="EMBL/GenBank/DDBJ databases">
        <title>A Parts List for Fungal Cellulosomes Revealed by Comparative Genomics.</title>
        <authorList>
            <consortium name="DOE Joint Genome Institute"/>
            <person name="Haitjema C.H."/>
            <person name="Gilmore S.P."/>
            <person name="Henske J.K."/>
            <person name="Solomon K.V."/>
            <person name="De Groot R."/>
            <person name="Kuo A."/>
            <person name="Mondo S.J."/>
            <person name="Salamov A.A."/>
            <person name="Labutti K."/>
            <person name="Zhao Z."/>
            <person name="Chiniquy J."/>
            <person name="Barry K."/>
            <person name="Brewer H.M."/>
            <person name="Purvine S.O."/>
            <person name="Wright A.T."/>
            <person name="Boxma B."/>
            <person name="Van Alen T."/>
            <person name="Hackstein J.H."/>
            <person name="Baker S.E."/>
            <person name="Grigoriev I.V."/>
            <person name="O'Malley M.A."/>
        </authorList>
    </citation>
    <scope>NUCLEOTIDE SEQUENCE [LARGE SCALE GENOMIC DNA]</scope>
    <source>
        <strain evidence="2 3">G1</strain>
    </source>
</reference>
<evidence type="ECO:0000313" key="3">
    <source>
        <dbReference type="Proteomes" id="UP000193920"/>
    </source>
</evidence>
<name>A0A1Y2BYM6_9FUNG</name>
<accession>A0A1Y2BYM6</accession>
<dbReference type="InterPro" id="IPR051176">
    <property type="entry name" value="Cent_Immune-Sig_Mod"/>
</dbReference>
<dbReference type="GO" id="GO:0005737">
    <property type="term" value="C:cytoplasm"/>
    <property type="evidence" value="ECO:0007669"/>
    <property type="project" value="TreeGrafter"/>
</dbReference>
<keyword evidence="3" id="KW-1185">Reference proteome</keyword>
<proteinExistence type="predicted"/>
<protein>
    <recommendedName>
        <fullName evidence="1">FHA domain-containing protein</fullName>
    </recommendedName>
</protein>
<dbReference type="OrthoDB" id="687730at2759"/>
<dbReference type="PROSITE" id="PS50006">
    <property type="entry name" value="FHA_DOMAIN"/>
    <property type="match status" value="1"/>
</dbReference>
<dbReference type="Pfam" id="PF00498">
    <property type="entry name" value="FHA"/>
    <property type="match status" value="1"/>
</dbReference>
<comment type="caution">
    <text evidence="2">The sequence shown here is derived from an EMBL/GenBank/DDBJ whole genome shotgun (WGS) entry which is preliminary data.</text>
</comment>
<dbReference type="STRING" id="1754190.A0A1Y2BYM6"/>
<dbReference type="InterPro" id="IPR008984">
    <property type="entry name" value="SMAD_FHA_dom_sf"/>
</dbReference>
<dbReference type="InterPro" id="IPR000253">
    <property type="entry name" value="FHA_dom"/>
</dbReference>
<sequence>KVLSRAHAEIWNDKGRILIKDVGSSNGTFINGKRISEEGQQSASFELHTGDVLEFGIDIKNEEGDDILYRKVSAKVKIISDDSSQNYSE</sequence>
<dbReference type="SUPFAM" id="SSF49879">
    <property type="entry name" value="SMAD/FHA domain"/>
    <property type="match status" value="1"/>
</dbReference>
<dbReference type="Gene3D" id="2.60.200.20">
    <property type="match status" value="1"/>
</dbReference>
<evidence type="ECO:0000313" key="2">
    <source>
        <dbReference type="EMBL" id="ORY39747.1"/>
    </source>
</evidence>
<feature type="non-terminal residue" evidence="2">
    <location>
        <position position="1"/>
    </location>
</feature>